<reference evidence="8" key="1">
    <citation type="journal article" date="2020" name="PLoS Negl. Trop. Dis.">
        <title>High-quality nuclear genome for Sarcoptes scabiei-A critical resource for a neglected parasite.</title>
        <authorList>
            <person name="Korhonen P.K."/>
            <person name="Gasser R.B."/>
            <person name="Ma G."/>
            <person name="Wang T."/>
            <person name="Stroehlein A.J."/>
            <person name="Young N.D."/>
            <person name="Ang C.S."/>
            <person name="Fernando D.D."/>
            <person name="Lu H.C."/>
            <person name="Taylor S."/>
            <person name="Reynolds S.L."/>
            <person name="Mofiz E."/>
            <person name="Najaraj S.H."/>
            <person name="Gowda H."/>
            <person name="Madugundu A."/>
            <person name="Renuse S."/>
            <person name="Holt D."/>
            <person name="Pandey A."/>
            <person name="Papenfuss A.T."/>
            <person name="Fischer K."/>
        </authorList>
    </citation>
    <scope>NUCLEOTIDE SEQUENCE [LARGE SCALE GENOMIC DNA]</scope>
</reference>
<name>A0A834RAZ1_SARSC</name>
<evidence type="ECO:0000256" key="2">
    <source>
        <dbReference type="ARBA" id="ARBA00022692"/>
    </source>
</evidence>
<evidence type="ECO:0000256" key="4">
    <source>
        <dbReference type="ARBA" id="ARBA00023136"/>
    </source>
</evidence>
<dbReference type="PANTHER" id="PTHR23507:SF1">
    <property type="entry name" value="FI18259P1-RELATED"/>
    <property type="match status" value="1"/>
</dbReference>
<dbReference type="OrthoDB" id="7786246at2759"/>
<reference evidence="6" key="2">
    <citation type="submission" date="2020-01" db="EMBL/GenBank/DDBJ databases">
        <authorList>
            <person name="Korhonen P.K.K."/>
            <person name="Guangxu M.G."/>
            <person name="Wang T.W."/>
            <person name="Stroehlein A.J.S."/>
            <person name="Young N.D."/>
            <person name="Ang C.-S.A."/>
            <person name="Fernando D.W.F."/>
            <person name="Lu H.L."/>
            <person name="Taylor S.T."/>
            <person name="Ehtesham M.E.M."/>
            <person name="Najaraj S.H.N."/>
            <person name="Harsha G.H.G."/>
            <person name="Madugundu A.M."/>
            <person name="Renuse S.R."/>
            <person name="Holt D.H."/>
            <person name="Pandey A.P."/>
            <person name="Papenfuss A.P."/>
            <person name="Gasser R.B.G."/>
            <person name="Fischer K.F."/>
        </authorList>
    </citation>
    <scope>NUCLEOTIDE SEQUENCE</scope>
    <source>
        <strain evidence="6">SSS_KF_BRIS2020</strain>
    </source>
</reference>
<evidence type="ECO:0000313" key="8">
    <source>
        <dbReference type="Proteomes" id="UP000070412"/>
    </source>
</evidence>
<feature type="transmembrane region" description="Helical" evidence="5">
    <location>
        <begin position="216"/>
        <end position="241"/>
    </location>
</feature>
<dbReference type="AlphaFoldDB" id="A0A834RAZ1"/>
<keyword evidence="2 5" id="KW-0812">Transmembrane</keyword>
<keyword evidence="3 5" id="KW-1133">Transmembrane helix</keyword>
<feature type="transmembrane region" description="Helical" evidence="5">
    <location>
        <begin position="116"/>
        <end position="138"/>
    </location>
</feature>
<dbReference type="GO" id="GO:0022857">
    <property type="term" value="F:transmembrane transporter activity"/>
    <property type="evidence" value="ECO:0007669"/>
    <property type="project" value="TreeGrafter"/>
</dbReference>
<dbReference type="EMBL" id="WVUK01000056">
    <property type="protein sequence ID" value="KAF7493367.1"/>
    <property type="molecule type" value="Genomic_DNA"/>
</dbReference>
<gene>
    <name evidence="6" type="ORF">SSS_8978</name>
</gene>
<feature type="transmembrane region" description="Helical" evidence="5">
    <location>
        <begin position="434"/>
        <end position="455"/>
    </location>
</feature>
<dbReference type="PANTHER" id="PTHR23507">
    <property type="entry name" value="ZGC:174356"/>
    <property type="match status" value="1"/>
</dbReference>
<feature type="transmembrane region" description="Helical" evidence="5">
    <location>
        <begin position="20"/>
        <end position="42"/>
    </location>
</feature>
<evidence type="ECO:0000256" key="5">
    <source>
        <dbReference type="SAM" id="Phobius"/>
    </source>
</evidence>
<organism evidence="6">
    <name type="scientific">Sarcoptes scabiei</name>
    <name type="common">Itch mite</name>
    <name type="synonym">Acarus scabiei</name>
    <dbReference type="NCBI Taxonomy" id="52283"/>
    <lineage>
        <taxon>Eukaryota</taxon>
        <taxon>Metazoa</taxon>
        <taxon>Ecdysozoa</taxon>
        <taxon>Arthropoda</taxon>
        <taxon>Chelicerata</taxon>
        <taxon>Arachnida</taxon>
        <taxon>Acari</taxon>
        <taxon>Acariformes</taxon>
        <taxon>Sarcoptiformes</taxon>
        <taxon>Astigmata</taxon>
        <taxon>Psoroptidia</taxon>
        <taxon>Sarcoptoidea</taxon>
        <taxon>Sarcoptidae</taxon>
        <taxon>Sarcoptinae</taxon>
        <taxon>Sarcoptes</taxon>
    </lineage>
</organism>
<feature type="transmembrane region" description="Helical" evidence="5">
    <location>
        <begin position="85"/>
        <end position="104"/>
    </location>
</feature>
<sequence>MDSIKELSWRKYVNIRQLKIEPFVLLYMIGFSLSSMAVSQLVQDKLCRVDYDQSSVFCISINSIDFDHGAETIKSDILKDSTYITLYRTLLQTLPCVIWALFLGPWTDKFPKGRKYIMIFGAFTAILESIILIINASFFKLSGYYVLLSFIPSALSGGIIAVMMAVYAYCSATSDEFTRSTRFATVEICFYIAQPIGLFIGGQILGNGNETNKNQLYNYIPVFVVSLCAYMAAVVWAALVIKEKRSTLSNIDNNDQSTISSQSDSMEDSVVAIVSDGVINADYSINDCDSELNQTITSVTSLNTFTRDYGNNFVKFSMPSILPKSTFILWSYVEKLYSWRPKFYSNITSATAIITLILMGLLFPILVRNLNFGDMKLSLLGIISLMAQCILRGSWQHEIGLYLSFFAGTLAPLSFIGIRSRISKIIGADEFGKLFALLAIIEALTPGIASLFYSLIFTSSIDVYPGLAFQVVAFILIFPLLSIIFIDINCTYDYDQRQSH</sequence>
<dbReference type="EnsemblMetazoa" id="SSS_8978s_mrna">
    <property type="protein sequence ID" value="KAF7493367.1"/>
    <property type="gene ID" value="SSS_8978"/>
</dbReference>
<comment type="subcellular location">
    <subcellularLocation>
        <location evidence="1">Membrane</location>
        <topology evidence="1">Multi-pass membrane protein</topology>
    </subcellularLocation>
</comment>
<feature type="transmembrane region" description="Helical" evidence="5">
    <location>
        <begin position="182"/>
        <end position="204"/>
    </location>
</feature>
<keyword evidence="4 5" id="KW-0472">Membrane</keyword>
<keyword evidence="8" id="KW-1185">Reference proteome</keyword>
<dbReference type="Proteomes" id="UP000070412">
    <property type="component" value="Unassembled WGS sequence"/>
</dbReference>
<evidence type="ECO:0000313" key="6">
    <source>
        <dbReference type="EMBL" id="KAF7493367.1"/>
    </source>
</evidence>
<feature type="transmembrane region" description="Helical" evidence="5">
    <location>
        <begin position="467"/>
        <end position="488"/>
    </location>
</feature>
<dbReference type="InterPro" id="IPR036259">
    <property type="entry name" value="MFS_trans_sf"/>
</dbReference>
<dbReference type="SUPFAM" id="SSF103473">
    <property type="entry name" value="MFS general substrate transporter"/>
    <property type="match status" value="1"/>
</dbReference>
<evidence type="ECO:0000313" key="7">
    <source>
        <dbReference type="EnsemblMetazoa" id="KAF7493367.1"/>
    </source>
</evidence>
<protein>
    <submittedName>
        <fullName evidence="6 7">Uncharacterized protein</fullName>
    </submittedName>
</protein>
<feature type="transmembrane region" description="Helical" evidence="5">
    <location>
        <begin position="401"/>
        <end position="422"/>
    </location>
</feature>
<accession>A0A834RAZ1</accession>
<dbReference type="Gene3D" id="1.20.1250.20">
    <property type="entry name" value="MFS general substrate transporter like domains"/>
    <property type="match status" value="1"/>
</dbReference>
<feature type="transmembrane region" description="Helical" evidence="5">
    <location>
        <begin position="344"/>
        <end position="365"/>
    </location>
</feature>
<feature type="transmembrane region" description="Helical" evidence="5">
    <location>
        <begin position="144"/>
        <end position="170"/>
    </location>
</feature>
<dbReference type="GO" id="GO:0016020">
    <property type="term" value="C:membrane"/>
    <property type="evidence" value="ECO:0007669"/>
    <property type="project" value="UniProtKB-SubCell"/>
</dbReference>
<reference evidence="7" key="3">
    <citation type="submission" date="2022-06" db="UniProtKB">
        <authorList>
            <consortium name="EnsemblMetazoa"/>
        </authorList>
    </citation>
    <scope>IDENTIFICATION</scope>
</reference>
<evidence type="ECO:0000256" key="1">
    <source>
        <dbReference type="ARBA" id="ARBA00004141"/>
    </source>
</evidence>
<proteinExistence type="predicted"/>
<evidence type="ECO:0000256" key="3">
    <source>
        <dbReference type="ARBA" id="ARBA00022989"/>
    </source>
</evidence>